<feature type="transmembrane region" description="Helical" evidence="5">
    <location>
        <begin position="406"/>
        <end position="426"/>
    </location>
</feature>
<keyword evidence="2 5" id="KW-0812">Transmembrane</keyword>
<dbReference type="GO" id="GO:0016020">
    <property type="term" value="C:membrane"/>
    <property type="evidence" value="ECO:0007669"/>
    <property type="project" value="UniProtKB-SubCell"/>
</dbReference>
<comment type="subcellular location">
    <subcellularLocation>
        <location evidence="1">Membrane</location>
        <topology evidence="1">Multi-pass membrane protein</topology>
    </subcellularLocation>
</comment>
<dbReference type="GO" id="GO:0015232">
    <property type="term" value="F:heme transmembrane transporter activity"/>
    <property type="evidence" value="ECO:0007669"/>
    <property type="project" value="TreeGrafter"/>
</dbReference>
<feature type="transmembrane region" description="Helical" evidence="5">
    <location>
        <begin position="111"/>
        <end position="130"/>
    </location>
</feature>
<evidence type="ECO:0000313" key="8">
    <source>
        <dbReference type="Proteomes" id="UP001219518"/>
    </source>
</evidence>
<dbReference type="GO" id="GO:0020037">
    <property type="term" value="F:heme binding"/>
    <property type="evidence" value="ECO:0007669"/>
    <property type="project" value="TreeGrafter"/>
</dbReference>
<evidence type="ECO:0000256" key="4">
    <source>
        <dbReference type="ARBA" id="ARBA00023136"/>
    </source>
</evidence>
<evidence type="ECO:0000256" key="1">
    <source>
        <dbReference type="ARBA" id="ARBA00004141"/>
    </source>
</evidence>
<name>A0AAE1LI26_9NEOP</name>
<feature type="transmembrane region" description="Helical" evidence="5">
    <location>
        <begin position="248"/>
        <end position="266"/>
    </location>
</feature>
<evidence type="ECO:0000256" key="3">
    <source>
        <dbReference type="ARBA" id="ARBA00022989"/>
    </source>
</evidence>
<organism evidence="7 8">
    <name type="scientific">Frankliniella fusca</name>
    <dbReference type="NCBI Taxonomy" id="407009"/>
    <lineage>
        <taxon>Eukaryota</taxon>
        <taxon>Metazoa</taxon>
        <taxon>Ecdysozoa</taxon>
        <taxon>Arthropoda</taxon>
        <taxon>Hexapoda</taxon>
        <taxon>Insecta</taxon>
        <taxon>Pterygota</taxon>
        <taxon>Neoptera</taxon>
        <taxon>Paraneoptera</taxon>
        <taxon>Thysanoptera</taxon>
        <taxon>Terebrantia</taxon>
        <taxon>Thripoidea</taxon>
        <taxon>Thripidae</taxon>
        <taxon>Frankliniella</taxon>
    </lineage>
</organism>
<feature type="transmembrane region" description="Helical" evidence="5">
    <location>
        <begin position="286"/>
        <end position="307"/>
    </location>
</feature>
<dbReference type="PANTHER" id="PTHR10924">
    <property type="entry name" value="MAJOR FACILITATOR SUPERFAMILY PROTEIN-RELATED"/>
    <property type="match status" value="1"/>
</dbReference>
<evidence type="ECO:0000259" key="6">
    <source>
        <dbReference type="PROSITE" id="PS50850"/>
    </source>
</evidence>
<feature type="transmembrane region" description="Helical" evidence="5">
    <location>
        <begin position="150"/>
        <end position="172"/>
    </location>
</feature>
<evidence type="ECO:0000256" key="2">
    <source>
        <dbReference type="ARBA" id="ARBA00022692"/>
    </source>
</evidence>
<sequence>MEVTKGRLDSPEIRVYRKRWVILALFLLELLFNAVPWMQYTVLADVVTTYYGVTNSDVEWTALVYNLTAMVLVIPAAFVLDKYGLRPSVLVAAVLNVAGLWLRVLGVWPDYFWAVLAGHALVSMATNFLVSAPPRLAAVWFPADEVSSAVGASIIGQMGGVSIGCLVAPVTARQTWTADENFRGFLVLNLTLAVLATVLLVAVFFLFDQAPAYPPSPAQAAAQAAVHDKSGEQTNYFRSLLKICRNGGFLLLLLSFNIILSVYVAITTVLNRDISEFFPERASETGYLATLLCLTGMVATFGFGVALDRTKKFKELSGICYFGGLASILMFSVTIATSSMEVLYVVAGIVGVFMTSYFVPAYEWAVELTYPEPEGNPTSLLNWLMQFSSLVITLVYSNMFSAWGAHAAHGFLVVLMAVGFVAQLCIPKRYLRREAELALAKQAAAAGPAGQPLL</sequence>
<feature type="transmembrane region" description="Helical" evidence="5">
    <location>
        <begin position="20"/>
        <end position="40"/>
    </location>
</feature>
<dbReference type="InterPro" id="IPR036259">
    <property type="entry name" value="MFS_trans_sf"/>
</dbReference>
<comment type="caution">
    <text evidence="7">The sequence shown here is derived from an EMBL/GenBank/DDBJ whole genome shotgun (WGS) entry which is preliminary data.</text>
</comment>
<keyword evidence="4 5" id="KW-0472">Membrane</keyword>
<dbReference type="SUPFAM" id="SSF103473">
    <property type="entry name" value="MFS general substrate transporter"/>
    <property type="match status" value="1"/>
</dbReference>
<evidence type="ECO:0000313" key="7">
    <source>
        <dbReference type="EMBL" id="KAK3921006.1"/>
    </source>
</evidence>
<evidence type="ECO:0000256" key="5">
    <source>
        <dbReference type="SAM" id="Phobius"/>
    </source>
</evidence>
<dbReference type="InterPro" id="IPR049680">
    <property type="entry name" value="FLVCR1-2_SLC49-like"/>
</dbReference>
<dbReference type="InterPro" id="IPR020846">
    <property type="entry name" value="MFS_dom"/>
</dbReference>
<dbReference type="PANTHER" id="PTHR10924:SF4">
    <property type="entry name" value="GH15861P"/>
    <property type="match status" value="1"/>
</dbReference>
<dbReference type="Proteomes" id="UP001219518">
    <property type="component" value="Unassembled WGS sequence"/>
</dbReference>
<feature type="transmembrane region" description="Helical" evidence="5">
    <location>
        <begin position="60"/>
        <end position="80"/>
    </location>
</feature>
<dbReference type="GO" id="GO:0097037">
    <property type="term" value="P:heme export"/>
    <property type="evidence" value="ECO:0007669"/>
    <property type="project" value="TreeGrafter"/>
</dbReference>
<accession>A0AAE1LI26</accession>
<dbReference type="PROSITE" id="PS50850">
    <property type="entry name" value="MFS"/>
    <property type="match status" value="1"/>
</dbReference>
<gene>
    <name evidence="7" type="ORF">KUF71_010221</name>
</gene>
<dbReference type="Pfam" id="PF07690">
    <property type="entry name" value="MFS_1"/>
    <property type="match status" value="1"/>
</dbReference>
<feature type="transmembrane region" description="Helical" evidence="5">
    <location>
        <begin position="342"/>
        <end position="359"/>
    </location>
</feature>
<dbReference type="Gene3D" id="1.20.1250.20">
    <property type="entry name" value="MFS general substrate transporter like domains"/>
    <property type="match status" value="1"/>
</dbReference>
<keyword evidence="8" id="KW-1185">Reference proteome</keyword>
<feature type="transmembrane region" description="Helical" evidence="5">
    <location>
        <begin position="380"/>
        <end position="400"/>
    </location>
</feature>
<reference evidence="7" key="2">
    <citation type="journal article" date="2023" name="BMC Genomics">
        <title>Pest status, molecular evolution, and epigenetic factors derived from the genome assembly of Frankliniella fusca, a thysanopteran phytovirus vector.</title>
        <authorList>
            <person name="Catto M.A."/>
            <person name="Labadie P.E."/>
            <person name="Jacobson A.L."/>
            <person name="Kennedy G.G."/>
            <person name="Srinivasan R."/>
            <person name="Hunt B.G."/>
        </authorList>
    </citation>
    <scope>NUCLEOTIDE SEQUENCE</scope>
    <source>
        <strain evidence="7">PL_HMW_Pooled</strain>
    </source>
</reference>
<feature type="domain" description="Major facilitator superfamily (MFS) profile" evidence="6">
    <location>
        <begin position="21"/>
        <end position="431"/>
    </location>
</feature>
<reference evidence="7" key="1">
    <citation type="submission" date="2021-07" db="EMBL/GenBank/DDBJ databases">
        <authorList>
            <person name="Catto M.A."/>
            <person name="Jacobson A."/>
            <person name="Kennedy G."/>
            <person name="Labadie P."/>
            <person name="Hunt B.G."/>
            <person name="Srinivasan R."/>
        </authorList>
    </citation>
    <scope>NUCLEOTIDE SEQUENCE</scope>
    <source>
        <strain evidence="7">PL_HMW_Pooled</strain>
        <tissue evidence="7">Head</tissue>
    </source>
</reference>
<feature type="transmembrane region" description="Helical" evidence="5">
    <location>
        <begin position="319"/>
        <end position="336"/>
    </location>
</feature>
<keyword evidence="3 5" id="KW-1133">Transmembrane helix</keyword>
<dbReference type="EMBL" id="JAHWGI010001031">
    <property type="protein sequence ID" value="KAK3921006.1"/>
    <property type="molecule type" value="Genomic_DNA"/>
</dbReference>
<proteinExistence type="predicted"/>
<feature type="transmembrane region" description="Helical" evidence="5">
    <location>
        <begin position="184"/>
        <end position="207"/>
    </location>
</feature>
<feature type="transmembrane region" description="Helical" evidence="5">
    <location>
        <begin position="87"/>
        <end position="105"/>
    </location>
</feature>
<dbReference type="AlphaFoldDB" id="A0AAE1LI26"/>
<dbReference type="InterPro" id="IPR011701">
    <property type="entry name" value="MFS"/>
</dbReference>
<protein>
    <submittedName>
        <fullName evidence="7">MFS-type transporter</fullName>
    </submittedName>
</protein>